<sequence>MTSSLVDNSSSCEAKRPTFLLIEDDAVDVEAFRRAVKRNQVDCELVHASDGGEALKKLRSIVSESDDVGVLAFLDLNMPGLNGHEFLTEVRRDDSLKRLAVFVVTTSRHQRDIALAYDKNVAGYFEKDDLNSVLEMARQFAGRLVFPSLGSKNA</sequence>
<dbReference type="InterPro" id="IPR052893">
    <property type="entry name" value="TCS_response_regulator"/>
</dbReference>
<dbReference type="Pfam" id="PF00072">
    <property type="entry name" value="Response_reg"/>
    <property type="match status" value="1"/>
</dbReference>
<keyword evidence="4" id="KW-1185">Reference proteome</keyword>
<name>A0A0J1B8M9_RHOIS</name>
<organism evidence="3 4">
    <name type="scientific">Rhodopirellula islandica</name>
    <dbReference type="NCBI Taxonomy" id="595434"/>
    <lineage>
        <taxon>Bacteria</taxon>
        <taxon>Pseudomonadati</taxon>
        <taxon>Planctomycetota</taxon>
        <taxon>Planctomycetia</taxon>
        <taxon>Pirellulales</taxon>
        <taxon>Pirellulaceae</taxon>
        <taxon>Rhodopirellula</taxon>
    </lineage>
</organism>
<evidence type="ECO:0000313" key="4">
    <source>
        <dbReference type="Proteomes" id="UP000036367"/>
    </source>
</evidence>
<gene>
    <name evidence="3" type="ORF">RISK_005189</name>
</gene>
<dbReference type="InterPro" id="IPR011006">
    <property type="entry name" value="CheY-like_superfamily"/>
</dbReference>
<dbReference type="SUPFAM" id="SSF52172">
    <property type="entry name" value="CheY-like"/>
    <property type="match status" value="1"/>
</dbReference>
<reference evidence="3" key="1">
    <citation type="submission" date="2015-05" db="EMBL/GenBank/DDBJ databases">
        <title>Permanent draft genome of Rhodopirellula islandicus K833.</title>
        <authorList>
            <person name="Kizina J."/>
            <person name="Richter M."/>
            <person name="Glockner F.O."/>
            <person name="Harder J."/>
        </authorList>
    </citation>
    <scope>NUCLEOTIDE SEQUENCE [LARGE SCALE GENOMIC DNA]</scope>
    <source>
        <strain evidence="3">K833</strain>
    </source>
</reference>
<dbReference type="AlphaFoldDB" id="A0A0J1B8M9"/>
<dbReference type="PANTHER" id="PTHR44520">
    <property type="entry name" value="RESPONSE REGULATOR RCP1-RELATED"/>
    <property type="match status" value="1"/>
</dbReference>
<accession>A0A0J1B8M9</accession>
<dbReference type="Proteomes" id="UP000036367">
    <property type="component" value="Unassembled WGS sequence"/>
</dbReference>
<feature type="modified residue" description="4-aspartylphosphate" evidence="1">
    <location>
        <position position="75"/>
    </location>
</feature>
<comment type="caution">
    <text evidence="3">The sequence shown here is derived from an EMBL/GenBank/DDBJ whole genome shotgun (WGS) entry which is preliminary data.</text>
</comment>
<evidence type="ECO:0000256" key="1">
    <source>
        <dbReference type="PROSITE-ProRule" id="PRU00169"/>
    </source>
</evidence>
<dbReference type="GO" id="GO:0000160">
    <property type="term" value="P:phosphorelay signal transduction system"/>
    <property type="evidence" value="ECO:0007669"/>
    <property type="project" value="InterPro"/>
</dbReference>
<evidence type="ECO:0000313" key="3">
    <source>
        <dbReference type="EMBL" id="KLU02893.1"/>
    </source>
</evidence>
<dbReference type="RefSeq" id="WP_047816262.1">
    <property type="nucleotide sequence ID" value="NZ_LECT01000043.1"/>
</dbReference>
<dbReference type="PANTHER" id="PTHR44520:SF2">
    <property type="entry name" value="RESPONSE REGULATOR RCP1"/>
    <property type="match status" value="1"/>
</dbReference>
<dbReference type="PATRIC" id="fig|595434.4.peg.4923"/>
<dbReference type="EMBL" id="LECT01000043">
    <property type="protein sequence ID" value="KLU02893.1"/>
    <property type="molecule type" value="Genomic_DNA"/>
</dbReference>
<dbReference type="STRING" id="595434.RISK_005189"/>
<evidence type="ECO:0000259" key="2">
    <source>
        <dbReference type="PROSITE" id="PS50110"/>
    </source>
</evidence>
<keyword evidence="1" id="KW-0597">Phosphoprotein</keyword>
<dbReference type="SMART" id="SM00448">
    <property type="entry name" value="REC"/>
    <property type="match status" value="1"/>
</dbReference>
<proteinExistence type="predicted"/>
<dbReference type="InterPro" id="IPR001789">
    <property type="entry name" value="Sig_transdc_resp-reg_receiver"/>
</dbReference>
<protein>
    <submittedName>
        <fullName evidence="3">Two-component signal transduction</fullName>
    </submittedName>
</protein>
<dbReference type="PROSITE" id="PS50110">
    <property type="entry name" value="RESPONSE_REGULATORY"/>
    <property type="match status" value="1"/>
</dbReference>
<dbReference type="OrthoDB" id="195863at2"/>
<dbReference type="Gene3D" id="3.40.50.2300">
    <property type="match status" value="1"/>
</dbReference>
<feature type="domain" description="Response regulatory" evidence="2">
    <location>
        <begin position="18"/>
        <end position="142"/>
    </location>
</feature>